<evidence type="ECO:0000313" key="2">
    <source>
        <dbReference type="EMBL" id="MDT0322698.1"/>
    </source>
</evidence>
<dbReference type="Pfam" id="PF00899">
    <property type="entry name" value="ThiF"/>
    <property type="match status" value="1"/>
</dbReference>
<dbReference type="SUPFAM" id="SSF69572">
    <property type="entry name" value="Activating enzymes of the ubiquitin-like proteins"/>
    <property type="match status" value="1"/>
</dbReference>
<dbReference type="EMBL" id="JAVREM010000070">
    <property type="protein sequence ID" value="MDT0322698.1"/>
    <property type="molecule type" value="Genomic_DNA"/>
</dbReference>
<keyword evidence="3" id="KW-1185">Reference proteome</keyword>
<keyword evidence="2" id="KW-0808">Transferase</keyword>
<dbReference type="Gene3D" id="3.40.50.720">
    <property type="entry name" value="NAD(P)-binding Rossmann-like Domain"/>
    <property type="match status" value="2"/>
</dbReference>
<accession>A0ABU2LZG6</accession>
<dbReference type="GO" id="GO:0016779">
    <property type="term" value="F:nucleotidyltransferase activity"/>
    <property type="evidence" value="ECO:0007669"/>
    <property type="project" value="UniProtKB-KW"/>
</dbReference>
<comment type="caution">
    <text evidence="2">The sequence shown here is derived from an EMBL/GenBank/DDBJ whole genome shotgun (WGS) entry which is preliminary data.</text>
</comment>
<dbReference type="RefSeq" id="WP_311603455.1">
    <property type="nucleotide sequence ID" value="NZ_JAVREM010000070.1"/>
</dbReference>
<dbReference type="InterPro" id="IPR000594">
    <property type="entry name" value="ThiF_NAD_FAD-bd"/>
</dbReference>
<keyword evidence="2" id="KW-0548">Nucleotidyltransferase</keyword>
<evidence type="ECO:0000259" key="1">
    <source>
        <dbReference type="Pfam" id="PF00899"/>
    </source>
</evidence>
<name>A0ABU2LZG6_9ACTN</name>
<protein>
    <submittedName>
        <fullName evidence="2">ThiF family adenylyltransferase</fullName>
    </submittedName>
</protein>
<dbReference type="InterPro" id="IPR035985">
    <property type="entry name" value="Ubiquitin-activating_enz"/>
</dbReference>
<feature type="domain" description="THIF-type NAD/FAD binding fold" evidence="1">
    <location>
        <begin position="123"/>
        <end position="349"/>
    </location>
</feature>
<reference evidence="3" key="1">
    <citation type="submission" date="2023-07" db="EMBL/GenBank/DDBJ databases">
        <title>30 novel species of actinomycetes from the DSMZ collection.</title>
        <authorList>
            <person name="Nouioui I."/>
        </authorList>
    </citation>
    <scope>NUCLEOTIDE SEQUENCE [LARGE SCALE GENOMIC DNA]</scope>
    <source>
        <strain evidence="3">DSM 44918</strain>
    </source>
</reference>
<dbReference type="Proteomes" id="UP001183420">
    <property type="component" value="Unassembled WGS sequence"/>
</dbReference>
<evidence type="ECO:0000313" key="3">
    <source>
        <dbReference type="Proteomes" id="UP001183420"/>
    </source>
</evidence>
<proteinExistence type="predicted"/>
<sequence length="360" mass="36897">MHPMIKPALRRSWRDRHTVRYGVTPSHSVLFGPLDTATEMFLTLLDGTRGLPTLREAAASLGLGRAAADRLAGQLAAAGVLDDATAQREAAAEVTEALRPDLASLSLLDPEPGGGLRRLLDRRRAWVQVRGAGRVGMAVATALAQAGVGRVEVVDGGRVEPVDLAAGGPRPEHVGQRRSVAARGLLRAVAPWRRGRGGPAGGGAGEPAGARLVIFAPRDGLAAYAPDPAPAEELVSSGTPHLYAGVVEATGFVGPLVLPGITGCAGCLLRCRARVEPGWPLLVGQWRNGRSAGVPACDGALATAVAGLAACAALGFLDGTAPRGPATRTELVLPGPSVAEHPIEPHAECPCRAAQPARAP</sequence>
<organism evidence="2 3">
    <name type="scientific">Streptomyces millisiae</name>
    <dbReference type="NCBI Taxonomy" id="3075542"/>
    <lineage>
        <taxon>Bacteria</taxon>
        <taxon>Bacillati</taxon>
        <taxon>Actinomycetota</taxon>
        <taxon>Actinomycetes</taxon>
        <taxon>Kitasatosporales</taxon>
        <taxon>Streptomycetaceae</taxon>
        <taxon>Streptomyces</taxon>
    </lineage>
</organism>
<gene>
    <name evidence="2" type="ORF">RNC47_30740</name>
</gene>